<dbReference type="InterPro" id="IPR002123">
    <property type="entry name" value="Plipid/glycerol_acylTrfase"/>
</dbReference>
<accession>A0ABV6UTE8</accession>
<organism evidence="4 5">
    <name type="scientific">Streptacidiphilus cavernicola</name>
    <dbReference type="NCBI Taxonomy" id="3342716"/>
    <lineage>
        <taxon>Bacteria</taxon>
        <taxon>Bacillati</taxon>
        <taxon>Actinomycetota</taxon>
        <taxon>Actinomycetes</taxon>
        <taxon>Kitasatosporales</taxon>
        <taxon>Streptomycetaceae</taxon>
        <taxon>Streptacidiphilus</taxon>
    </lineage>
</organism>
<dbReference type="SUPFAM" id="SSF69593">
    <property type="entry name" value="Glycerol-3-phosphate (1)-acyltransferase"/>
    <property type="match status" value="1"/>
</dbReference>
<evidence type="ECO:0000256" key="1">
    <source>
        <dbReference type="ARBA" id="ARBA00022679"/>
    </source>
</evidence>
<reference evidence="4 5" key="1">
    <citation type="submission" date="2024-09" db="EMBL/GenBank/DDBJ databases">
        <authorList>
            <person name="Lee S.D."/>
        </authorList>
    </citation>
    <scope>NUCLEOTIDE SEQUENCE [LARGE SCALE GENOMIC DNA]</scope>
    <source>
        <strain evidence="4 5">N1-5</strain>
    </source>
</reference>
<evidence type="ECO:0000313" key="4">
    <source>
        <dbReference type="EMBL" id="MFC1404748.1"/>
    </source>
</evidence>
<gene>
    <name evidence="4" type="ORF">ACEZDJ_26010</name>
</gene>
<dbReference type="SMART" id="SM00563">
    <property type="entry name" value="PlsC"/>
    <property type="match status" value="1"/>
</dbReference>
<dbReference type="Pfam" id="PF01553">
    <property type="entry name" value="Acyltransferase"/>
    <property type="match status" value="1"/>
</dbReference>
<keyword evidence="5" id="KW-1185">Reference proteome</keyword>
<comment type="caution">
    <text evidence="4">The sequence shown here is derived from an EMBL/GenBank/DDBJ whole genome shotgun (WGS) entry which is preliminary data.</text>
</comment>
<dbReference type="Proteomes" id="UP001592528">
    <property type="component" value="Unassembled WGS sequence"/>
</dbReference>
<dbReference type="PANTHER" id="PTHR10434:SF11">
    <property type="entry name" value="1-ACYL-SN-GLYCEROL-3-PHOSPHATE ACYLTRANSFERASE"/>
    <property type="match status" value="1"/>
</dbReference>
<dbReference type="RefSeq" id="WP_037594137.1">
    <property type="nucleotide sequence ID" value="NZ_JBHEZZ010000016.1"/>
</dbReference>
<evidence type="ECO:0000313" key="5">
    <source>
        <dbReference type="Proteomes" id="UP001592528"/>
    </source>
</evidence>
<evidence type="ECO:0000256" key="2">
    <source>
        <dbReference type="ARBA" id="ARBA00023315"/>
    </source>
</evidence>
<dbReference type="GO" id="GO:0016746">
    <property type="term" value="F:acyltransferase activity"/>
    <property type="evidence" value="ECO:0007669"/>
    <property type="project" value="UniProtKB-KW"/>
</dbReference>
<name>A0ABV6UTE8_9ACTN</name>
<dbReference type="CDD" id="cd07989">
    <property type="entry name" value="LPLAT_AGPAT-like"/>
    <property type="match status" value="1"/>
</dbReference>
<keyword evidence="2 4" id="KW-0012">Acyltransferase</keyword>
<dbReference type="PANTHER" id="PTHR10434">
    <property type="entry name" value="1-ACYL-SN-GLYCEROL-3-PHOSPHATE ACYLTRANSFERASE"/>
    <property type="match status" value="1"/>
</dbReference>
<protein>
    <submittedName>
        <fullName evidence="4">Lysophospholipid acyltransferase family protein</fullName>
    </submittedName>
</protein>
<dbReference type="EMBL" id="JBHEZZ010000016">
    <property type="protein sequence ID" value="MFC1404748.1"/>
    <property type="molecule type" value="Genomic_DNA"/>
</dbReference>
<feature type="domain" description="Phospholipid/glycerol acyltransferase" evidence="3">
    <location>
        <begin position="35"/>
        <end position="154"/>
    </location>
</feature>
<proteinExistence type="predicted"/>
<keyword evidence="1" id="KW-0808">Transferase</keyword>
<evidence type="ECO:0000259" key="3">
    <source>
        <dbReference type="SMART" id="SM00563"/>
    </source>
</evidence>
<sequence length="241" mass="26095">MFYWLLKWVLVGPLVRVLYRPRISGLEHIPTRGPAIIAPNHLSFCDSVFVPLLAPQQVHYVAKAEYFTGSGLKGRLSAWFFTGVGAVPVDRSGGRASMAAIDTGLRTLREGKLFGIYPEGTRSPDGRLHRGRTGIARLALASGVPVIPVGLVGTDRVQPNGRTGWRLGPRPEVRFGPPLDFSRYEGLADDRYVLRAVTDEIVSAILELSGQEYVDMYATKAKALASRAAAAAAAEQLPEAA</sequence>